<keyword evidence="3" id="KW-1185">Reference proteome</keyword>
<evidence type="ECO:0000313" key="2">
    <source>
        <dbReference type="EMBL" id="OSJ35111.1"/>
    </source>
</evidence>
<dbReference type="InterPro" id="IPR025737">
    <property type="entry name" value="FApF"/>
</dbReference>
<name>A0ABX3XAR8_9BRAD</name>
<dbReference type="EMBL" id="NAFK01000114">
    <property type="protein sequence ID" value="OSJ35111.1"/>
    <property type="molecule type" value="Genomic_DNA"/>
</dbReference>
<reference evidence="2 3" key="1">
    <citation type="submission" date="2017-03" db="EMBL/GenBank/DDBJ databases">
        <title>Whole genome sequences of fourteen strains of Bradyrhizobium canariense and one strain of Bradyrhizobium japonicum isolated from Lupinus (Papilionoideae: Genisteae) species in Algeria.</title>
        <authorList>
            <person name="Crovadore J."/>
            <person name="Chekireb D."/>
            <person name="Brachmann A."/>
            <person name="Chablais R."/>
            <person name="Cochard B."/>
            <person name="Lefort F."/>
        </authorList>
    </citation>
    <scope>NUCLEOTIDE SEQUENCE [LARGE SCALE GENOMIC DNA]</scope>
    <source>
        <strain evidence="2 3">UBMAN05</strain>
    </source>
</reference>
<accession>A0ABX3XAR8</accession>
<feature type="chain" id="PRO_5047505651" evidence="1">
    <location>
        <begin position="41"/>
        <end position="362"/>
    </location>
</feature>
<gene>
    <name evidence="2" type="ORF">BST63_02490</name>
</gene>
<sequence length="362" mass="38661">MTRDTFERESCKGKFRPWLIRSGLSAAVALLGCMSEAAYADEDGVSYWLPGRFSSLAAVPGVPGWSMAEVYYHTTVSAFGATAAAREVRVGRFPATVNVNLDLHLNAQADLLLLNPTYTFATPVLGGQLALGIIGVFGRSSADLSGTLTTAIGPFGTTRTGSIGDSITSVGDLYPQATLKWNAGVHNFMTYVTGDIPVGAYSPTRLANLGIGHGAIDGGGGYTYFNPQTGHEFSAVAGLTYNFKNPDTQYQNGIDFHVDWGASQFLSKQVFVGLVGYAYQQITDDFGQHPVLGGFRSRVLGVGPQVGYLFPVGDMQGYLNLKAYGEFAAENRPAGWNTWLTFSISPMAPASTVAPTRRMVTK</sequence>
<dbReference type="Pfam" id="PF13557">
    <property type="entry name" value="Phenol_MetA_deg"/>
    <property type="match status" value="1"/>
</dbReference>
<proteinExistence type="predicted"/>
<protein>
    <submittedName>
        <fullName evidence="2">Phenol degradation protein meta</fullName>
    </submittedName>
</protein>
<evidence type="ECO:0000313" key="3">
    <source>
        <dbReference type="Proteomes" id="UP000193884"/>
    </source>
</evidence>
<feature type="signal peptide" evidence="1">
    <location>
        <begin position="1"/>
        <end position="40"/>
    </location>
</feature>
<evidence type="ECO:0000256" key="1">
    <source>
        <dbReference type="SAM" id="SignalP"/>
    </source>
</evidence>
<organism evidence="2 3">
    <name type="scientific">Bradyrhizobium canariense</name>
    <dbReference type="NCBI Taxonomy" id="255045"/>
    <lineage>
        <taxon>Bacteria</taxon>
        <taxon>Pseudomonadati</taxon>
        <taxon>Pseudomonadota</taxon>
        <taxon>Alphaproteobacteria</taxon>
        <taxon>Hyphomicrobiales</taxon>
        <taxon>Nitrobacteraceae</taxon>
        <taxon>Bradyrhizobium</taxon>
    </lineage>
</organism>
<dbReference type="Proteomes" id="UP000193884">
    <property type="component" value="Unassembled WGS sequence"/>
</dbReference>
<dbReference type="PROSITE" id="PS51257">
    <property type="entry name" value="PROKAR_LIPOPROTEIN"/>
    <property type="match status" value="1"/>
</dbReference>
<dbReference type="RefSeq" id="WP_085383356.1">
    <property type="nucleotide sequence ID" value="NZ_NAFJ01000093.1"/>
</dbReference>
<comment type="caution">
    <text evidence="2">The sequence shown here is derived from an EMBL/GenBank/DDBJ whole genome shotgun (WGS) entry which is preliminary data.</text>
</comment>
<keyword evidence="1" id="KW-0732">Signal</keyword>